<evidence type="ECO:0000313" key="1">
    <source>
        <dbReference type="EMBL" id="OAJ55178.1"/>
    </source>
</evidence>
<evidence type="ECO:0000313" key="4">
    <source>
        <dbReference type="Proteomes" id="UP000078116"/>
    </source>
</evidence>
<name>A0A1A9N882_9BURK</name>
<dbReference type="EMBL" id="LXJZ01000197">
    <property type="protein sequence ID" value="OAJ55178.1"/>
    <property type="molecule type" value="Genomic_DNA"/>
</dbReference>
<dbReference type="RefSeq" id="WP_064270312.1">
    <property type="nucleotide sequence ID" value="NZ_LXJZ01000197.1"/>
</dbReference>
<dbReference type="Proteomes" id="UP000077961">
    <property type="component" value="Unassembled WGS sequence"/>
</dbReference>
<protein>
    <submittedName>
        <fullName evidence="2">Uncharacterized protein</fullName>
    </submittedName>
</protein>
<dbReference type="AlphaFoldDB" id="A0A1A9N882"/>
<keyword evidence="3" id="KW-1185">Reference proteome</keyword>
<dbReference type="Proteomes" id="UP000078116">
    <property type="component" value="Unassembled WGS sequence"/>
</dbReference>
<accession>A0A1A9N882</accession>
<reference evidence="3 4" key="1">
    <citation type="submission" date="2016-04" db="EMBL/GenBank/DDBJ databases">
        <title>Reclassification of Paraburkholderia panaciterrae (Farh et al. 2015) Dobritsa &amp; Samadpour 2016 as a later homotypic synonym of Paraburkholderia ginsengiterrae (Farh et al. 2015) Dobritsa &amp; Samadpour 2016.</title>
        <authorList>
            <person name="Dobritsa A.P."/>
            <person name="Kutumbaka K."/>
            <person name="Samadpour M."/>
        </authorList>
    </citation>
    <scope>NUCLEOTIDE SEQUENCE [LARGE SCALE GENOMIC DNA]</scope>
    <source>
        <strain evidence="2 4">DCY85</strain>
        <strain evidence="1 3">DCY85-1</strain>
    </source>
</reference>
<proteinExistence type="predicted"/>
<comment type="caution">
    <text evidence="2">The sequence shown here is derived from an EMBL/GenBank/DDBJ whole genome shotgun (WGS) entry which is preliminary data.</text>
</comment>
<evidence type="ECO:0000313" key="2">
    <source>
        <dbReference type="EMBL" id="OAJ59783.1"/>
    </source>
</evidence>
<evidence type="ECO:0000313" key="3">
    <source>
        <dbReference type="Proteomes" id="UP000077961"/>
    </source>
</evidence>
<organism evidence="2 4">
    <name type="scientific">Paraburkholderia ginsengiterrae</name>
    <dbReference type="NCBI Taxonomy" id="1462993"/>
    <lineage>
        <taxon>Bacteria</taxon>
        <taxon>Pseudomonadati</taxon>
        <taxon>Pseudomonadota</taxon>
        <taxon>Betaproteobacteria</taxon>
        <taxon>Burkholderiales</taxon>
        <taxon>Burkholderiaceae</taxon>
        <taxon>Paraburkholderia</taxon>
    </lineage>
</organism>
<dbReference type="EMBL" id="LXKA01000254">
    <property type="protein sequence ID" value="OAJ59783.1"/>
    <property type="molecule type" value="Genomic_DNA"/>
</dbReference>
<sequence>MSKLTRDRAADDGNAFGKDTVKKCWVCNGVVVVPRHFHRDAARRRGTGNESRAGFLSIHLRAFVNWKISVTAVLLFT</sequence>
<gene>
    <name evidence="1" type="ORF">A6V36_35665</name>
    <name evidence="2" type="ORF">A6V37_26930</name>
</gene>